<accession>A0A814M5S7</accession>
<keyword evidence="1" id="KW-0812">Transmembrane</keyword>
<dbReference type="OrthoDB" id="10046116at2759"/>
<organism evidence="2 4">
    <name type="scientific">Adineta steineri</name>
    <dbReference type="NCBI Taxonomy" id="433720"/>
    <lineage>
        <taxon>Eukaryota</taxon>
        <taxon>Metazoa</taxon>
        <taxon>Spiralia</taxon>
        <taxon>Gnathifera</taxon>
        <taxon>Rotifera</taxon>
        <taxon>Eurotatoria</taxon>
        <taxon>Bdelloidea</taxon>
        <taxon>Adinetida</taxon>
        <taxon>Adinetidae</taxon>
        <taxon>Adineta</taxon>
    </lineage>
</organism>
<feature type="transmembrane region" description="Helical" evidence="1">
    <location>
        <begin position="311"/>
        <end position="334"/>
    </location>
</feature>
<keyword evidence="1" id="KW-0472">Membrane</keyword>
<proteinExistence type="predicted"/>
<dbReference type="AlphaFoldDB" id="A0A814M5S7"/>
<evidence type="ECO:0000313" key="2">
    <source>
        <dbReference type="EMBL" id="CAF1073610.1"/>
    </source>
</evidence>
<evidence type="ECO:0000313" key="4">
    <source>
        <dbReference type="Proteomes" id="UP000663891"/>
    </source>
</evidence>
<dbReference type="EMBL" id="CAJOAY010000660">
    <property type="protein sequence ID" value="CAF3711394.1"/>
    <property type="molecule type" value="Genomic_DNA"/>
</dbReference>
<comment type="caution">
    <text evidence="2">The sequence shown here is derived from an EMBL/GenBank/DDBJ whole genome shotgun (WGS) entry which is preliminary data.</text>
</comment>
<protein>
    <submittedName>
        <fullName evidence="2">Uncharacterized protein</fullName>
    </submittedName>
</protein>
<sequence>MTYCQTTTTATTRPDFIYNCSFLNNTYLTYSAVSDQFQFINQTSVSLTASYAFTLSTTFELGLIYQFSPSNYLVPFPVIFNCASIVHSCQLKTITGTTVSTRDSEPIRVELTSFNYTKTTTSSQFNQMSLYLKQGRYQLSNCSLNNDQQMTDPKTIFYIQIDYEKSVGTPCDSMSTTCGSPSLTTCSSSKCACISSASSVVSYSDSLYCADMLNTSNCHIFPSRCIMWCNQTINYLCICPSDTLKIQRNNIFICELPVNSDNCSIDDNIRRCSLGQCCLNGQCMDCSLATSTTTLKTININDSTIDERLRIALSVIAGLLGTSVLILLVAFYWLRRKQKLCRLTAEKSLESSSSSSLYISPVQQKQQQEKYFSSTSPIYQLSYNDEKTSKPFYRADSFRQAVRFGHKEKQIIEHVSTKRDSFINEKDGWSSPTFSTLEYVIPTITDENMNNNNNNNNNNTYTYQTIIPSSPVLTHAV</sequence>
<keyword evidence="1" id="KW-1133">Transmembrane helix</keyword>
<dbReference type="Proteomes" id="UP000663891">
    <property type="component" value="Unassembled WGS sequence"/>
</dbReference>
<evidence type="ECO:0000313" key="3">
    <source>
        <dbReference type="EMBL" id="CAF3711394.1"/>
    </source>
</evidence>
<evidence type="ECO:0000256" key="1">
    <source>
        <dbReference type="SAM" id="Phobius"/>
    </source>
</evidence>
<gene>
    <name evidence="3" type="ORF">OKA104_LOCUS13208</name>
    <name evidence="2" type="ORF">VCS650_LOCUS18618</name>
</gene>
<reference evidence="2" key="1">
    <citation type="submission" date="2021-02" db="EMBL/GenBank/DDBJ databases">
        <authorList>
            <person name="Nowell W R."/>
        </authorList>
    </citation>
    <scope>NUCLEOTIDE SEQUENCE</scope>
</reference>
<dbReference type="Proteomes" id="UP000663881">
    <property type="component" value="Unassembled WGS sequence"/>
</dbReference>
<name>A0A814M5S7_9BILA</name>
<dbReference type="EMBL" id="CAJNON010000179">
    <property type="protein sequence ID" value="CAF1073610.1"/>
    <property type="molecule type" value="Genomic_DNA"/>
</dbReference>